<dbReference type="InterPro" id="IPR043472">
    <property type="entry name" value="Macro_dom-like"/>
</dbReference>
<keyword evidence="3" id="KW-0732">Signal</keyword>
<feature type="signal peptide" evidence="3">
    <location>
        <begin position="1"/>
        <end position="35"/>
    </location>
</feature>
<dbReference type="OrthoDB" id="2440523at2759"/>
<feature type="non-terminal residue" evidence="4">
    <location>
        <position position="1"/>
    </location>
</feature>
<evidence type="ECO:0000313" key="5">
    <source>
        <dbReference type="Proteomes" id="UP000780801"/>
    </source>
</evidence>
<evidence type="ECO:0000313" key="4">
    <source>
        <dbReference type="EMBL" id="KAF9577584.1"/>
    </source>
</evidence>
<evidence type="ECO:0000256" key="2">
    <source>
        <dbReference type="SAM" id="MobiDB-lite"/>
    </source>
</evidence>
<evidence type="ECO:0000256" key="1">
    <source>
        <dbReference type="SAM" id="Coils"/>
    </source>
</evidence>
<protein>
    <submittedName>
        <fullName evidence="4">Uncharacterized protein</fullName>
    </submittedName>
</protein>
<feature type="compositionally biased region" description="Acidic residues" evidence="2">
    <location>
        <begin position="586"/>
        <end position="598"/>
    </location>
</feature>
<feature type="coiled-coil region" evidence="1">
    <location>
        <begin position="160"/>
        <end position="187"/>
    </location>
</feature>
<dbReference type="Gene3D" id="3.40.220.10">
    <property type="entry name" value="Leucine Aminopeptidase, subunit E, domain 1"/>
    <property type="match status" value="1"/>
</dbReference>
<feature type="compositionally biased region" description="Acidic residues" evidence="2">
    <location>
        <begin position="447"/>
        <end position="473"/>
    </location>
</feature>
<gene>
    <name evidence="4" type="ORF">BGW38_007114</name>
</gene>
<keyword evidence="1" id="KW-0175">Coiled coil</keyword>
<feature type="chain" id="PRO_5040283371" evidence="3">
    <location>
        <begin position="36"/>
        <end position="598"/>
    </location>
</feature>
<feature type="compositionally biased region" description="Acidic residues" evidence="2">
    <location>
        <begin position="523"/>
        <end position="567"/>
    </location>
</feature>
<dbReference type="Proteomes" id="UP000780801">
    <property type="component" value="Unassembled WGS sequence"/>
</dbReference>
<feature type="compositionally biased region" description="Acidic residues" evidence="2">
    <location>
        <begin position="482"/>
        <end position="492"/>
    </location>
</feature>
<feature type="non-terminal residue" evidence="4">
    <location>
        <position position="598"/>
    </location>
</feature>
<dbReference type="EMBL" id="JAABOA010004637">
    <property type="protein sequence ID" value="KAF9577584.1"/>
    <property type="molecule type" value="Genomic_DNA"/>
</dbReference>
<feature type="compositionally biased region" description="Acidic residues" evidence="2">
    <location>
        <begin position="504"/>
        <end position="516"/>
    </location>
</feature>
<name>A0A9P6K9W4_9FUNG</name>
<sequence length="598" mass="66730">SSHIPPALSSRPMTSPIRWTLVVLSLLLLFTLAFSKISARSDATGRRLSKRGKPSLLLHHLQEEQILRNHYAQLQQDLEENDLQLELDCSTPPASSPTDSSAALSADEIALQKADFELELALEVQKQAHHSFVDGTVLNESPSALQRHLARKLKKCIAWRAQQQQQHQQQQQRLQQLQQKILMQQQSSSKSQSSSITATAAISRFQLHHPDRQDVLPDSIFGQTLVALSQRRYRDPNGYVVELDPIKAMADYHRDAASDGEADLFRRTTVHQCLDQEPRRSRFYPLSESGGIYCPNQAVFRHGGDRSYDFMDRFEWISVASVSRIPMMETREKDGGLGGVQFLEGEDDLLRRRILAAMKLGVSEGHDALVLPPHGTDVGQNPAEAIAAIYRSIIGRDFMGGRKRFQTYKKIVMVLDPEQAYKVVNETSSYRPTKPPAPTVTATPLPVDEDEADEQDEQEDAEEKSADAEEGEILLDRRSADDADDDEGEYDFGQEVFASPGQSENDESPEEGEDADAEKPDAEDQDQDNVEEPDEDSESNDADENGEEDDAIEDRQIDDDMDADTDEGYGVADNSFGLLEKATADSIDENDSEADAED</sequence>
<proteinExistence type="predicted"/>
<accession>A0A9P6K9W4</accession>
<dbReference type="AlphaFoldDB" id="A0A9P6K9W4"/>
<dbReference type="PANTHER" id="PTHR35596">
    <property type="entry name" value="DUF2263 DOMAIN-CONTAINING PROTEIN"/>
    <property type="match status" value="1"/>
</dbReference>
<keyword evidence="5" id="KW-1185">Reference proteome</keyword>
<dbReference type="PANTHER" id="PTHR35596:SF1">
    <property type="entry name" value="MICROBIAL-TYPE PARG CATALYTIC DOMAIN-CONTAINING PROTEIN"/>
    <property type="match status" value="1"/>
</dbReference>
<feature type="region of interest" description="Disordered" evidence="2">
    <location>
        <begin position="427"/>
        <end position="598"/>
    </location>
</feature>
<reference evidence="4" key="1">
    <citation type="journal article" date="2020" name="Fungal Divers.">
        <title>Resolving the Mortierellaceae phylogeny through synthesis of multi-gene phylogenetics and phylogenomics.</title>
        <authorList>
            <person name="Vandepol N."/>
            <person name="Liber J."/>
            <person name="Desiro A."/>
            <person name="Na H."/>
            <person name="Kennedy M."/>
            <person name="Barry K."/>
            <person name="Grigoriev I.V."/>
            <person name="Miller A.N."/>
            <person name="O'Donnell K."/>
            <person name="Stajich J.E."/>
            <person name="Bonito G."/>
        </authorList>
    </citation>
    <scope>NUCLEOTIDE SEQUENCE</scope>
    <source>
        <strain evidence="4">KOD1015</strain>
    </source>
</reference>
<comment type="caution">
    <text evidence="4">The sequence shown here is derived from an EMBL/GenBank/DDBJ whole genome shotgun (WGS) entry which is preliminary data.</text>
</comment>
<evidence type="ECO:0000256" key="3">
    <source>
        <dbReference type="SAM" id="SignalP"/>
    </source>
</evidence>
<organism evidence="4 5">
    <name type="scientific">Lunasporangiospora selenospora</name>
    <dbReference type="NCBI Taxonomy" id="979761"/>
    <lineage>
        <taxon>Eukaryota</taxon>
        <taxon>Fungi</taxon>
        <taxon>Fungi incertae sedis</taxon>
        <taxon>Mucoromycota</taxon>
        <taxon>Mortierellomycotina</taxon>
        <taxon>Mortierellomycetes</taxon>
        <taxon>Mortierellales</taxon>
        <taxon>Mortierellaceae</taxon>
        <taxon>Lunasporangiospora</taxon>
    </lineage>
</organism>